<gene>
    <name evidence="2" type="ORF">C0Q70_09510</name>
</gene>
<feature type="region of interest" description="Disordered" evidence="1">
    <location>
        <begin position="252"/>
        <end position="298"/>
    </location>
</feature>
<feature type="region of interest" description="Disordered" evidence="1">
    <location>
        <begin position="193"/>
        <end position="233"/>
    </location>
</feature>
<dbReference type="AlphaFoldDB" id="A0A2T7PA01"/>
<keyword evidence="3" id="KW-1185">Reference proteome</keyword>
<feature type="region of interest" description="Disordered" evidence="1">
    <location>
        <begin position="70"/>
        <end position="93"/>
    </location>
</feature>
<proteinExistence type="predicted"/>
<dbReference type="Proteomes" id="UP000245119">
    <property type="component" value="Linkage Group LG5"/>
</dbReference>
<evidence type="ECO:0000313" key="3">
    <source>
        <dbReference type="Proteomes" id="UP000245119"/>
    </source>
</evidence>
<reference evidence="2 3" key="1">
    <citation type="submission" date="2018-04" db="EMBL/GenBank/DDBJ databases">
        <title>The genome of golden apple snail Pomacea canaliculata provides insight into stress tolerance and invasive adaptation.</title>
        <authorList>
            <person name="Liu C."/>
            <person name="Liu B."/>
            <person name="Ren Y."/>
            <person name="Zhang Y."/>
            <person name="Wang H."/>
            <person name="Li S."/>
            <person name="Jiang F."/>
            <person name="Yin L."/>
            <person name="Zhang G."/>
            <person name="Qian W."/>
            <person name="Fan W."/>
        </authorList>
    </citation>
    <scope>NUCLEOTIDE SEQUENCE [LARGE SCALE GENOMIC DNA]</scope>
    <source>
        <strain evidence="2">SZHN2017</strain>
        <tissue evidence="2">Muscle</tissue>
    </source>
</reference>
<protein>
    <submittedName>
        <fullName evidence="2">Uncharacterized protein</fullName>
    </submittedName>
</protein>
<sequence length="310" mass="34051">MVVSGFVDLGRLRGEKIRKKLNSNEPNRMLVYDIIAALRTRSDWEKKFVDALREAEQTEALRIIGEDIGANLDPNERRGDRPEYSVSRSSPSACESFSQRAGNALNQGSCRQTEPARQMPGCSCTRQHSSADVAQGLLAESLDSLKLINQEQNVRHERLDAGHALQGGPACGAEGERNNILPQQSRNCTDSVTIPAHSRLPTNPDMMSTPQSNSVGHENSSMASNTQLSEEDNTQQNWNLNHDYQDENKFSDKEVNDTEEDCGPSTNPVDSNHSNQSHDQSVESAQNDDLGPSLPQEVANAIAAGHALYQ</sequence>
<evidence type="ECO:0000256" key="1">
    <source>
        <dbReference type="SAM" id="MobiDB-lite"/>
    </source>
</evidence>
<organism evidence="2 3">
    <name type="scientific">Pomacea canaliculata</name>
    <name type="common">Golden apple snail</name>
    <dbReference type="NCBI Taxonomy" id="400727"/>
    <lineage>
        <taxon>Eukaryota</taxon>
        <taxon>Metazoa</taxon>
        <taxon>Spiralia</taxon>
        <taxon>Lophotrochozoa</taxon>
        <taxon>Mollusca</taxon>
        <taxon>Gastropoda</taxon>
        <taxon>Caenogastropoda</taxon>
        <taxon>Architaenioglossa</taxon>
        <taxon>Ampullarioidea</taxon>
        <taxon>Ampullariidae</taxon>
        <taxon>Pomacea</taxon>
    </lineage>
</organism>
<feature type="compositionally biased region" description="Polar residues" evidence="1">
    <location>
        <begin position="205"/>
        <end position="233"/>
    </location>
</feature>
<name>A0A2T7PA01_POMCA</name>
<evidence type="ECO:0000313" key="2">
    <source>
        <dbReference type="EMBL" id="PVD30248.1"/>
    </source>
</evidence>
<comment type="caution">
    <text evidence="2">The sequence shown here is derived from an EMBL/GenBank/DDBJ whole genome shotgun (WGS) entry which is preliminary data.</text>
</comment>
<feature type="compositionally biased region" description="Polar residues" evidence="1">
    <location>
        <begin position="264"/>
        <end position="287"/>
    </location>
</feature>
<dbReference type="EMBL" id="PZQS01000005">
    <property type="protein sequence ID" value="PVD30248.1"/>
    <property type="molecule type" value="Genomic_DNA"/>
</dbReference>
<accession>A0A2T7PA01</accession>
<feature type="compositionally biased region" description="Basic and acidic residues" evidence="1">
    <location>
        <begin position="74"/>
        <end position="83"/>
    </location>
</feature>